<proteinExistence type="inferred from homology"/>
<evidence type="ECO:0000256" key="13">
    <source>
        <dbReference type="ARBA" id="ARBA00037917"/>
    </source>
</evidence>
<keyword evidence="8 17" id="KW-0808">Transferase</keyword>
<name>A0AAE6IKK4_LEUCA</name>
<evidence type="ECO:0000256" key="2">
    <source>
        <dbReference type="ARBA" id="ARBA00000565"/>
    </source>
</evidence>
<comment type="catalytic activity">
    <reaction evidence="2">
        <text>4-amino-2-methyl-5-(phosphooxymethyl)pyrimidine + ATP = 4-amino-2-methyl-5-(diphosphooxymethyl)pyrimidine + ADP</text>
        <dbReference type="Rhea" id="RHEA:19893"/>
        <dbReference type="ChEBI" id="CHEBI:30616"/>
        <dbReference type="ChEBI" id="CHEBI:57841"/>
        <dbReference type="ChEBI" id="CHEBI:58354"/>
        <dbReference type="ChEBI" id="CHEBI:456216"/>
        <dbReference type="EC" id="2.7.4.7"/>
    </reaction>
</comment>
<dbReference type="RefSeq" id="WP_014974843.1">
    <property type="nucleotide sequence ID" value="NZ_CP042374.1"/>
</dbReference>
<evidence type="ECO:0000256" key="4">
    <source>
        <dbReference type="ARBA" id="ARBA00009879"/>
    </source>
</evidence>
<dbReference type="PANTHER" id="PTHR20858">
    <property type="entry name" value="PHOSPHOMETHYLPYRIMIDINE KINASE"/>
    <property type="match status" value="1"/>
</dbReference>
<dbReference type="GO" id="GO:0008902">
    <property type="term" value="F:hydroxymethylpyrimidine kinase activity"/>
    <property type="evidence" value="ECO:0007669"/>
    <property type="project" value="UniProtKB-EC"/>
</dbReference>
<dbReference type="InterPro" id="IPR029056">
    <property type="entry name" value="Ribokinase-like"/>
</dbReference>
<evidence type="ECO:0000256" key="14">
    <source>
        <dbReference type="ARBA" id="ARBA00042102"/>
    </source>
</evidence>
<dbReference type="GO" id="GO:0009228">
    <property type="term" value="P:thiamine biosynthetic process"/>
    <property type="evidence" value="ECO:0007669"/>
    <property type="project" value="UniProtKB-KW"/>
</dbReference>
<feature type="domain" description="Pyridoxamine kinase/Phosphomethylpyrimidine kinase" evidence="16">
    <location>
        <begin position="15"/>
        <end position="260"/>
    </location>
</feature>
<dbReference type="CDD" id="cd01169">
    <property type="entry name" value="HMPP_kinase"/>
    <property type="match status" value="1"/>
</dbReference>
<dbReference type="FunFam" id="3.40.1190.20:FF:000003">
    <property type="entry name" value="Phosphomethylpyrimidine kinase ThiD"/>
    <property type="match status" value="1"/>
</dbReference>
<dbReference type="SUPFAM" id="SSF53613">
    <property type="entry name" value="Ribokinase-like"/>
    <property type="match status" value="1"/>
</dbReference>
<organism evidence="17 18">
    <name type="scientific">Leuconostoc carnosum</name>
    <dbReference type="NCBI Taxonomy" id="1252"/>
    <lineage>
        <taxon>Bacteria</taxon>
        <taxon>Bacillati</taxon>
        <taxon>Bacillota</taxon>
        <taxon>Bacilli</taxon>
        <taxon>Lactobacillales</taxon>
        <taxon>Lactobacillaceae</taxon>
        <taxon>Leuconostoc</taxon>
    </lineage>
</organism>
<dbReference type="OMA" id="NRHTHGT"/>
<dbReference type="InterPro" id="IPR004399">
    <property type="entry name" value="HMP/HMP-P_kinase_dom"/>
</dbReference>
<dbReference type="EC" id="2.7.1.49" evidence="5"/>
<evidence type="ECO:0000256" key="1">
    <source>
        <dbReference type="ARBA" id="ARBA00000151"/>
    </source>
</evidence>
<dbReference type="EMBL" id="CP042374">
    <property type="protein sequence ID" value="QEA33735.1"/>
    <property type="molecule type" value="Genomic_DNA"/>
</dbReference>
<evidence type="ECO:0000256" key="7">
    <source>
        <dbReference type="ARBA" id="ARBA00019161"/>
    </source>
</evidence>
<dbReference type="EC" id="2.7.4.7" evidence="6"/>
<comment type="pathway">
    <text evidence="3">Cofactor biosynthesis; thiamine diphosphate biosynthesis; 4-amino-2-methyl-5-diphosphomethylpyrimidine from 5-amino-1-(5-phospho-D-ribosyl)imidazole: step 3/3.</text>
</comment>
<evidence type="ECO:0000256" key="15">
    <source>
        <dbReference type="ARBA" id="ARBA00043176"/>
    </source>
</evidence>
<keyword evidence="10 17" id="KW-0418">Kinase</keyword>
<evidence type="ECO:0000256" key="11">
    <source>
        <dbReference type="ARBA" id="ARBA00022840"/>
    </source>
</evidence>
<keyword evidence="11" id="KW-0067">ATP-binding</keyword>
<dbReference type="PANTHER" id="PTHR20858:SF17">
    <property type="entry name" value="HYDROXYMETHYLPYRIMIDINE_PHOSPHOMETHYLPYRIMIDINE KINASE THI20-RELATED"/>
    <property type="match status" value="1"/>
</dbReference>
<dbReference type="Gene3D" id="3.40.1190.20">
    <property type="match status" value="1"/>
</dbReference>
<sequence>MINETPQVLTIAGTDSSGGAGISADLKTFAAQGVYGANVIVSVTAQNTIGVQQVQMIPANMVTNQIESVGTDLKIRAFKTGMLGDAVTVQTVADAIKKQQFGDFILDPVMIAKGGARLLAEEAIDAVKKELLPLATLVTPNIPEAEVLSGRTISTHEDVQKVAQTIQKLGAKNILLKGGHAEGQAVYDYVLLEDGTHFWLKSMRVNTVRTHGTGDTISAAITAQLALGKALKTAIILAKSYVDATIREGISVGHGHGPLNHLAMVKPLNSPEVLDDI</sequence>
<dbReference type="Pfam" id="PF08543">
    <property type="entry name" value="Phos_pyr_kin"/>
    <property type="match status" value="1"/>
</dbReference>
<evidence type="ECO:0000256" key="12">
    <source>
        <dbReference type="ARBA" id="ARBA00022977"/>
    </source>
</evidence>
<accession>A0AAE6IKK4</accession>
<dbReference type="AlphaFoldDB" id="A0AAE6IKK4"/>
<dbReference type="Proteomes" id="UP000321332">
    <property type="component" value="Chromosome"/>
</dbReference>
<evidence type="ECO:0000256" key="9">
    <source>
        <dbReference type="ARBA" id="ARBA00022741"/>
    </source>
</evidence>
<dbReference type="GeneID" id="61187331"/>
<comment type="catalytic activity">
    <reaction evidence="1">
        <text>4-amino-5-hydroxymethyl-2-methylpyrimidine + ATP = 4-amino-2-methyl-5-(phosphooxymethyl)pyrimidine + ADP + H(+)</text>
        <dbReference type="Rhea" id="RHEA:23096"/>
        <dbReference type="ChEBI" id="CHEBI:15378"/>
        <dbReference type="ChEBI" id="CHEBI:16892"/>
        <dbReference type="ChEBI" id="CHEBI:30616"/>
        <dbReference type="ChEBI" id="CHEBI:58354"/>
        <dbReference type="ChEBI" id="CHEBI:456216"/>
        <dbReference type="EC" id="2.7.1.49"/>
    </reaction>
</comment>
<evidence type="ECO:0000256" key="5">
    <source>
        <dbReference type="ARBA" id="ARBA00012135"/>
    </source>
</evidence>
<gene>
    <name evidence="17" type="primary">thiD</name>
    <name evidence="17" type="ORF">FGL89_06185</name>
</gene>
<evidence type="ECO:0000259" key="16">
    <source>
        <dbReference type="Pfam" id="PF08543"/>
    </source>
</evidence>
<keyword evidence="9" id="KW-0547">Nucleotide-binding</keyword>
<dbReference type="NCBIfam" id="TIGR00097">
    <property type="entry name" value="HMP-P_kinase"/>
    <property type="match status" value="1"/>
</dbReference>
<keyword evidence="12" id="KW-0784">Thiamine biosynthesis</keyword>
<evidence type="ECO:0000256" key="10">
    <source>
        <dbReference type="ARBA" id="ARBA00022777"/>
    </source>
</evidence>
<evidence type="ECO:0000256" key="6">
    <source>
        <dbReference type="ARBA" id="ARBA00012963"/>
    </source>
</evidence>
<comment type="pathway">
    <text evidence="13">Cofactor biosynthesis; thiamine diphosphate biosynthesis; 4-amino-2-methyl-5-diphosphomethylpyrimidine from 5-amino-1-(5-phospho-D-ribosyl)imidazole: step 2/3.</text>
</comment>
<protein>
    <recommendedName>
        <fullName evidence="7">Hydroxymethylpyrimidine/phosphomethylpyrimidine kinase</fullName>
        <ecNumber evidence="5">2.7.1.49</ecNumber>
        <ecNumber evidence="6">2.7.4.7</ecNumber>
    </recommendedName>
    <alternativeName>
        <fullName evidence="14">Hydroxymethylpyrimidine kinase</fullName>
    </alternativeName>
    <alternativeName>
        <fullName evidence="15">Hydroxymethylpyrimidine phosphate kinase</fullName>
    </alternativeName>
</protein>
<dbReference type="GO" id="GO:0008972">
    <property type="term" value="F:phosphomethylpyrimidine kinase activity"/>
    <property type="evidence" value="ECO:0007669"/>
    <property type="project" value="UniProtKB-EC"/>
</dbReference>
<evidence type="ECO:0000313" key="18">
    <source>
        <dbReference type="Proteomes" id="UP000321332"/>
    </source>
</evidence>
<reference evidence="17 18" key="1">
    <citation type="submission" date="2019-06" db="EMBL/GenBank/DDBJ databases">
        <title>Genome analyses of bacteria isolated from kimchi.</title>
        <authorList>
            <person name="Lee S."/>
            <person name="Ahn S."/>
            <person name="Roh S."/>
        </authorList>
    </citation>
    <scope>NUCLEOTIDE SEQUENCE [LARGE SCALE GENOMIC DNA]</scope>
    <source>
        <strain evidence="17 18">CBA3620</strain>
    </source>
</reference>
<evidence type="ECO:0000313" key="17">
    <source>
        <dbReference type="EMBL" id="QEA33735.1"/>
    </source>
</evidence>
<dbReference type="GO" id="GO:0005524">
    <property type="term" value="F:ATP binding"/>
    <property type="evidence" value="ECO:0007669"/>
    <property type="project" value="UniProtKB-KW"/>
</dbReference>
<comment type="similarity">
    <text evidence="4">Belongs to the ThiD family.</text>
</comment>
<dbReference type="InterPro" id="IPR013749">
    <property type="entry name" value="PM/HMP-P_kinase-1"/>
</dbReference>
<dbReference type="GO" id="GO:0005829">
    <property type="term" value="C:cytosol"/>
    <property type="evidence" value="ECO:0007669"/>
    <property type="project" value="TreeGrafter"/>
</dbReference>
<evidence type="ECO:0000256" key="8">
    <source>
        <dbReference type="ARBA" id="ARBA00022679"/>
    </source>
</evidence>
<evidence type="ECO:0000256" key="3">
    <source>
        <dbReference type="ARBA" id="ARBA00004769"/>
    </source>
</evidence>